<accession>A0A1J4SB04</accession>
<evidence type="ECO:0000313" key="1">
    <source>
        <dbReference type="EMBL" id="OIN96579.1"/>
    </source>
</evidence>
<dbReference type="AlphaFoldDB" id="A0A1J4SB04"/>
<comment type="caution">
    <text evidence="1">The sequence shown here is derived from an EMBL/GenBank/DDBJ whole genome shotgun (WGS) entry which is preliminary data.</text>
</comment>
<gene>
    <name evidence="1" type="ORF">AUJ66_05835</name>
</gene>
<proteinExistence type="predicted"/>
<protein>
    <submittedName>
        <fullName evidence="1">Uncharacterized protein</fullName>
    </submittedName>
</protein>
<dbReference type="STRING" id="1817893.AUJ66_05835"/>
<reference evidence="1 2" key="1">
    <citation type="journal article" date="2016" name="Environ. Microbiol.">
        <title>Genomic resolution of a cold subsurface aquifer community provides metabolic insights for novel microbes adapted to high CO concentrations.</title>
        <authorList>
            <person name="Probst A.J."/>
            <person name="Castelle C.J."/>
            <person name="Singh A."/>
            <person name="Brown C.T."/>
            <person name="Anantharaman K."/>
            <person name="Sharon I."/>
            <person name="Hug L.A."/>
            <person name="Burstein D."/>
            <person name="Emerson J.B."/>
            <person name="Thomas B.C."/>
            <person name="Banfield J.F."/>
        </authorList>
    </citation>
    <scope>NUCLEOTIDE SEQUENCE [LARGE SCALE GENOMIC DNA]</scope>
    <source>
        <strain evidence="1">CG1_02_38_46</strain>
    </source>
</reference>
<dbReference type="Proteomes" id="UP000182278">
    <property type="component" value="Unassembled WGS sequence"/>
</dbReference>
<sequence>MANRIGELQKGVNFMIEGYAEYKRREYCKDVKCPIQLKLESRKEGSEEYEKTRKRCKHACIHTTYEFHHWLIEKGYLIVKGG</sequence>
<organism evidence="1 2">
    <name type="scientific">Candidatus Desantisbacteria bacterium CG1_02_38_46</name>
    <dbReference type="NCBI Taxonomy" id="1817893"/>
    <lineage>
        <taxon>Bacteria</taxon>
        <taxon>Candidatus Desantisiibacteriota</taxon>
    </lineage>
</organism>
<evidence type="ECO:0000313" key="2">
    <source>
        <dbReference type="Proteomes" id="UP000182278"/>
    </source>
</evidence>
<dbReference type="EMBL" id="MNUO01000091">
    <property type="protein sequence ID" value="OIN96579.1"/>
    <property type="molecule type" value="Genomic_DNA"/>
</dbReference>
<name>A0A1J4SB04_9BACT</name>